<proteinExistence type="predicted"/>
<evidence type="ECO:0000313" key="3">
    <source>
        <dbReference type="Proteomes" id="UP000199399"/>
    </source>
</evidence>
<feature type="signal peptide" evidence="1">
    <location>
        <begin position="1"/>
        <end position="21"/>
    </location>
</feature>
<dbReference type="AlphaFoldDB" id="A0A1G7UW31"/>
<keyword evidence="1" id="KW-0732">Signal</keyword>
<feature type="chain" id="PRO_5011775571" evidence="1">
    <location>
        <begin position="22"/>
        <end position="83"/>
    </location>
</feature>
<organism evidence="2 3">
    <name type="scientific">Sulfitobacter delicatus</name>
    <dbReference type="NCBI Taxonomy" id="218672"/>
    <lineage>
        <taxon>Bacteria</taxon>
        <taxon>Pseudomonadati</taxon>
        <taxon>Pseudomonadota</taxon>
        <taxon>Alphaproteobacteria</taxon>
        <taxon>Rhodobacterales</taxon>
        <taxon>Roseobacteraceae</taxon>
        <taxon>Sulfitobacter</taxon>
    </lineage>
</organism>
<evidence type="ECO:0000313" key="2">
    <source>
        <dbReference type="EMBL" id="SDG51491.1"/>
    </source>
</evidence>
<protein>
    <submittedName>
        <fullName evidence="2">Uncharacterized protein</fullName>
    </submittedName>
</protein>
<gene>
    <name evidence="2" type="ORF">SAMN04489759_108127</name>
</gene>
<accession>A0A1G7UW31</accession>
<dbReference type="EMBL" id="FNBP01000008">
    <property type="protein sequence ID" value="SDG51491.1"/>
    <property type="molecule type" value="Genomic_DNA"/>
</dbReference>
<keyword evidence="3" id="KW-1185">Reference proteome</keyword>
<dbReference type="Proteomes" id="UP000199399">
    <property type="component" value="Unassembled WGS sequence"/>
</dbReference>
<sequence>MKKTFATTALILATVGSAAFAQGMEGQQVGYNADPVSEAAYSTRNATSDALNLDNLRAEPSAEATVTVFATTADAQEDGRFQR</sequence>
<reference evidence="3" key="1">
    <citation type="submission" date="2016-10" db="EMBL/GenBank/DDBJ databases">
        <authorList>
            <person name="Varghese N."/>
            <person name="Submissions S."/>
        </authorList>
    </citation>
    <scope>NUCLEOTIDE SEQUENCE [LARGE SCALE GENOMIC DNA]</scope>
    <source>
        <strain evidence="3">DSM 16477</strain>
    </source>
</reference>
<dbReference type="OrthoDB" id="7728143at2"/>
<evidence type="ECO:0000256" key="1">
    <source>
        <dbReference type="SAM" id="SignalP"/>
    </source>
</evidence>
<dbReference type="RefSeq" id="WP_093743339.1">
    <property type="nucleotide sequence ID" value="NZ_FNBP01000008.1"/>
</dbReference>
<name>A0A1G7UW31_9RHOB</name>
<dbReference type="STRING" id="218672.SAMN04489759_108127"/>